<sequence>MVRDHMTMDLYPGVTKISGVCGNCGDDLMMVLSPYAGIVENGTNECSKCETTDFQRTL</sequence>
<name>A0A1I6PPI3_9EURY</name>
<evidence type="ECO:0000313" key="2">
    <source>
        <dbReference type="Proteomes" id="UP000199199"/>
    </source>
</evidence>
<proteinExistence type="predicted"/>
<organism evidence="1 2">
    <name type="scientific">Halostagnicola kamekurae</name>
    <dbReference type="NCBI Taxonomy" id="619731"/>
    <lineage>
        <taxon>Archaea</taxon>
        <taxon>Methanobacteriati</taxon>
        <taxon>Methanobacteriota</taxon>
        <taxon>Stenosarchaea group</taxon>
        <taxon>Halobacteria</taxon>
        <taxon>Halobacteriales</taxon>
        <taxon>Natrialbaceae</taxon>
        <taxon>Halostagnicola</taxon>
    </lineage>
</organism>
<keyword evidence="2" id="KW-1185">Reference proteome</keyword>
<reference evidence="2" key="1">
    <citation type="submission" date="2016-10" db="EMBL/GenBank/DDBJ databases">
        <authorList>
            <person name="Varghese N."/>
            <person name="Submissions S."/>
        </authorList>
    </citation>
    <scope>NUCLEOTIDE SEQUENCE [LARGE SCALE GENOMIC DNA]</scope>
    <source>
        <strain evidence="2">DSM 22427</strain>
    </source>
</reference>
<gene>
    <name evidence="1" type="ORF">SAMN04488556_0704</name>
</gene>
<evidence type="ECO:0000313" key="1">
    <source>
        <dbReference type="EMBL" id="SFS42133.1"/>
    </source>
</evidence>
<dbReference type="EMBL" id="FOZS01000001">
    <property type="protein sequence ID" value="SFS42133.1"/>
    <property type="molecule type" value="Genomic_DNA"/>
</dbReference>
<protein>
    <submittedName>
        <fullName evidence="1">Uncharacterized protein</fullName>
    </submittedName>
</protein>
<dbReference type="Proteomes" id="UP000199199">
    <property type="component" value="Unassembled WGS sequence"/>
</dbReference>
<accession>A0A1I6PPI3</accession>
<dbReference type="AlphaFoldDB" id="A0A1I6PPI3"/>